<keyword evidence="3" id="KW-1185">Reference proteome</keyword>
<comment type="caution">
    <text evidence="2">The sequence shown here is derived from an EMBL/GenBank/DDBJ whole genome shotgun (WGS) entry which is preliminary data.</text>
</comment>
<dbReference type="EMBL" id="JAULUE010002053">
    <property type="protein sequence ID" value="KAK5897643.1"/>
    <property type="molecule type" value="Genomic_DNA"/>
</dbReference>
<dbReference type="Proteomes" id="UP001335648">
    <property type="component" value="Unassembled WGS sequence"/>
</dbReference>
<evidence type="ECO:0000313" key="1">
    <source>
        <dbReference type="EMBL" id="KAK5897621.1"/>
    </source>
</evidence>
<name>A0AAN8C9G1_9TELE</name>
<gene>
    <name evidence="1" type="ORF">CesoFtcFv8_010668</name>
    <name evidence="2" type="ORF">CesoFtcFv8_010689</name>
</gene>
<protein>
    <submittedName>
        <fullName evidence="2">Uncharacterized protein</fullName>
    </submittedName>
</protein>
<sequence>MCHLAPRSLQAGFIVLTMQTTSTRAEVKVAVPAQIFSSHLKSCGSSEKCSEATPVLGSSNRNSPLGFLWEKRVETVRGF</sequence>
<organism evidence="2 3">
    <name type="scientific">Champsocephalus esox</name>
    <name type="common">pike icefish</name>
    <dbReference type="NCBI Taxonomy" id="159716"/>
    <lineage>
        <taxon>Eukaryota</taxon>
        <taxon>Metazoa</taxon>
        <taxon>Chordata</taxon>
        <taxon>Craniata</taxon>
        <taxon>Vertebrata</taxon>
        <taxon>Euteleostomi</taxon>
        <taxon>Actinopterygii</taxon>
        <taxon>Neopterygii</taxon>
        <taxon>Teleostei</taxon>
        <taxon>Neoteleostei</taxon>
        <taxon>Acanthomorphata</taxon>
        <taxon>Eupercaria</taxon>
        <taxon>Perciformes</taxon>
        <taxon>Notothenioidei</taxon>
        <taxon>Channichthyidae</taxon>
        <taxon>Champsocephalus</taxon>
    </lineage>
</organism>
<dbReference type="AlphaFoldDB" id="A0AAN8C9G1"/>
<proteinExistence type="predicted"/>
<evidence type="ECO:0000313" key="3">
    <source>
        <dbReference type="Proteomes" id="UP001335648"/>
    </source>
</evidence>
<reference evidence="2 3" key="1">
    <citation type="journal article" date="2023" name="Mol. Biol. Evol.">
        <title>Genomics of Secondarily Temperate Adaptation in the Only Non-Antarctic Icefish.</title>
        <authorList>
            <person name="Rivera-Colon A.G."/>
            <person name="Rayamajhi N."/>
            <person name="Minhas B.F."/>
            <person name="Madrigal G."/>
            <person name="Bilyk K.T."/>
            <person name="Yoon V."/>
            <person name="Hune M."/>
            <person name="Gregory S."/>
            <person name="Cheng C.H.C."/>
            <person name="Catchen J.M."/>
        </authorList>
    </citation>
    <scope>NUCLEOTIDE SEQUENCE [LARGE SCALE GENOMIC DNA]</scope>
    <source>
        <strain evidence="2">JC2023a</strain>
    </source>
</reference>
<accession>A0AAN8C9G1</accession>
<evidence type="ECO:0000313" key="2">
    <source>
        <dbReference type="EMBL" id="KAK5897643.1"/>
    </source>
</evidence>
<dbReference type="EMBL" id="JAULUE010002053">
    <property type="protein sequence ID" value="KAK5897621.1"/>
    <property type="molecule type" value="Genomic_DNA"/>
</dbReference>